<protein>
    <submittedName>
        <fullName evidence="1">Uncharacterized protein</fullName>
    </submittedName>
</protein>
<evidence type="ECO:0000313" key="2">
    <source>
        <dbReference type="Proteomes" id="UP001153331"/>
    </source>
</evidence>
<dbReference type="EMBL" id="JAPHNI010000035">
    <property type="protein sequence ID" value="KAJ8117948.1"/>
    <property type="molecule type" value="Genomic_DNA"/>
</dbReference>
<proteinExistence type="predicted"/>
<name>A0ACC2IRX1_9PLEO</name>
<sequence>MIAFTLLLSLSLADAISVIPGTGYLPASVRAACRSALSQTLAGCSDLIQYPEEYIDISSLSDVCTTQCRQSLSNMYTAAAAACGSASVNITADNTWKTLVPLDLAAQLFFQYNVTCLEDEKIQLEVDEPLAEVKDFSPAEFNELKQSCGIPTSSYPVRQPESSSTPNPAPACTSMFTGKSGDTTNSIAKSNSVSTDWLLMFNSQLPAAIDESLAGGETICMDNVPKCIIHQVTSTDTCSSLVKLSGTGVNTIMFSSWNPTVGNNCRNLYAMVDKYICVSPPGQITPFVPVDTATTPPTSAGSSYTWTPAPDTATSSLDFTTIWDFPTEAVPIATATLTPPDSAHASAIRARTSHCPFLGEDTEEWTEGLADDEYHLRSSDLEPECVDAWDPYCFPVTTGPIMPSPTDIASTCYPTISTIIPEGFVKPPAPTNLETSEDCNKWHVVGQGDTCATLESKYKISHASFKAWNPSLTDACSNLRTEMAYCVRVWVEPIETPAPTSSSTTRVSVSPSSTSAGPPGPTQSGTSATCTKWHLQKQGDTCTSIASLYGIIVSRFRQLNRSVDTDCSNLITGNAYCIG</sequence>
<reference evidence="1" key="1">
    <citation type="submission" date="2022-11" db="EMBL/GenBank/DDBJ databases">
        <title>Genome Sequence of Boeremia exigua.</title>
        <authorList>
            <person name="Buettner E."/>
        </authorList>
    </citation>
    <scope>NUCLEOTIDE SEQUENCE</scope>
    <source>
        <strain evidence="1">CU02</strain>
    </source>
</reference>
<comment type="caution">
    <text evidence="1">The sequence shown here is derived from an EMBL/GenBank/DDBJ whole genome shotgun (WGS) entry which is preliminary data.</text>
</comment>
<organism evidence="1 2">
    <name type="scientific">Boeremia exigua</name>
    <dbReference type="NCBI Taxonomy" id="749465"/>
    <lineage>
        <taxon>Eukaryota</taxon>
        <taxon>Fungi</taxon>
        <taxon>Dikarya</taxon>
        <taxon>Ascomycota</taxon>
        <taxon>Pezizomycotina</taxon>
        <taxon>Dothideomycetes</taxon>
        <taxon>Pleosporomycetidae</taxon>
        <taxon>Pleosporales</taxon>
        <taxon>Pleosporineae</taxon>
        <taxon>Didymellaceae</taxon>
        <taxon>Boeremia</taxon>
    </lineage>
</organism>
<gene>
    <name evidence="1" type="ORF">OPT61_g992</name>
</gene>
<dbReference type="Proteomes" id="UP001153331">
    <property type="component" value="Unassembled WGS sequence"/>
</dbReference>
<keyword evidence="2" id="KW-1185">Reference proteome</keyword>
<accession>A0ACC2IRX1</accession>
<evidence type="ECO:0000313" key="1">
    <source>
        <dbReference type="EMBL" id="KAJ8117948.1"/>
    </source>
</evidence>